<dbReference type="AlphaFoldDB" id="K4QSL3"/>
<dbReference type="Proteomes" id="UP000008043">
    <property type="component" value="Chromosome"/>
</dbReference>
<dbReference type="PATRIC" id="fig|1214101.3.peg.476"/>
<dbReference type="EMBL" id="HE971709">
    <property type="protein sequence ID" value="CCK24851.1"/>
    <property type="molecule type" value="Genomic_DNA"/>
</dbReference>
<dbReference type="STRING" id="1214101.BN159_0472"/>
<organism evidence="1 2">
    <name type="scientific">Streptomyces davaonensis (strain DSM 101723 / JCM 4913 / KCC S-0913 / 768)</name>
    <dbReference type="NCBI Taxonomy" id="1214101"/>
    <lineage>
        <taxon>Bacteria</taxon>
        <taxon>Bacillati</taxon>
        <taxon>Actinomycetota</taxon>
        <taxon>Actinomycetes</taxon>
        <taxon>Kitasatosporales</taxon>
        <taxon>Streptomycetaceae</taxon>
        <taxon>Streptomyces</taxon>
    </lineage>
</organism>
<accession>K4QSL3</accession>
<dbReference type="KEGG" id="sdv:BN159_0472"/>
<name>K4QSL3_STRDJ</name>
<evidence type="ECO:0000313" key="2">
    <source>
        <dbReference type="Proteomes" id="UP000008043"/>
    </source>
</evidence>
<keyword evidence="2" id="KW-1185">Reference proteome</keyword>
<sequence>MNARGASALTFGVAVALIAGVTLGNGGANVMPVFVDDFVRNGCG</sequence>
<reference evidence="1 2" key="1">
    <citation type="journal article" date="2012" name="J. Bacteriol.">
        <title>Genome sequence of the bacterium Streptomyces davawensis JCM 4913 and heterologous production of the unique antibiotic roseoflavin.</title>
        <authorList>
            <person name="Jankowitsch F."/>
            <person name="Schwarz J."/>
            <person name="Ruckert C."/>
            <person name="Gust B."/>
            <person name="Szczepanowski R."/>
            <person name="Blom J."/>
            <person name="Pelzer S."/>
            <person name="Kalinowski J."/>
            <person name="Mack M."/>
        </authorList>
    </citation>
    <scope>NUCLEOTIDE SEQUENCE [LARGE SCALE GENOMIC DNA]</scope>
    <source>
        <strain evidence="2">DSM 101723 / JCM 4913 / KCC S-0913 / 768</strain>
    </source>
</reference>
<proteinExistence type="predicted"/>
<dbReference type="RefSeq" id="WP_015655253.1">
    <property type="nucleotide sequence ID" value="NC_020504.1"/>
</dbReference>
<evidence type="ECO:0000313" key="1">
    <source>
        <dbReference type="EMBL" id="CCK24851.1"/>
    </source>
</evidence>
<dbReference type="HOGENOM" id="CLU_3222451_0_0_11"/>
<protein>
    <submittedName>
        <fullName evidence="1">Putative secreted protein</fullName>
    </submittedName>
</protein>
<gene>
    <name evidence="1" type="ORF">BN159_0472</name>
</gene>